<dbReference type="STRING" id="1817824.A2751_03435"/>
<keyword evidence="4 5" id="KW-0472">Membrane</keyword>
<dbReference type="Pfam" id="PF02535">
    <property type="entry name" value="Zip"/>
    <property type="match status" value="1"/>
</dbReference>
<evidence type="ECO:0000256" key="1">
    <source>
        <dbReference type="ARBA" id="ARBA00004141"/>
    </source>
</evidence>
<feature type="transmembrane region" description="Helical" evidence="5">
    <location>
        <begin position="203"/>
        <end position="221"/>
    </location>
</feature>
<comment type="caution">
    <text evidence="6">The sequence shown here is derived from an EMBL/GenBank/DDBJ whole genome shotgun (WGS) entry which is preliminary data.</text>
</comment>
<evidence type="ECO:0008006" key="8">
    <source>
        <dbReference type="Google" id="ProtNLM"/>
    </source>
</evidence>
<reference evidence="6 7" key="1">
    <citation type="journal article" date="2016" name="Nat. Commun.">
        <title>Thousands of microbial genomes shed light on interconnected biogeochemical processes in an aquifer system.</title>
        <authorList>
            <person name="Anantharaman K."/>
            <person name="Brown C.T."/>
            <person name="Hug L.A."/>
            <person name="Sharon I."/>
            <person name="Castelle C.J."/>
            <person name="Probst A.J."/>
            <person name="Thomas B.C."/>
            <person name="Singh A."/>
            <person name="Wilkins M.J."/>
            <person name="Karaoz U."/>
            <person name="Brodie E.L."/>
            <person name="Williams K.H."/>
            <person name="Hubbard S.S."/>
            <person name="Banfield J.F."/>
        </authorList>
    </citation>
    <scope>NUCLEOTIDE SEQUENCE [LARGE SCALE GENOMIC DNA]</scope>
</reference>
<evidence type="ECO:0000256" key="5">
    <source>
        <dbReference type="SAM" id="Phobius"/>
    </source>
</evidence>
<evidence type="ECO:0000256" key="4">
    <source>
        <dbReference type="ARBA" id="ARBA00023136"/>
    </source>
</evidence>
<keyword evidence="3 5" id="KW-1133">Transmembrane helix</keyword>
<proteinExistence type="predicted"/>
<dbReference type="GO" id="GO:0046873">
    <property type="term" value="F:metal ion transmembrane transporter activity"/>
    <property type="evidence" value="ECO:0007669"/>
    <property type="project" value="InterPro"/>
</dbReference>
<gene>
    <name evidence="6" type="ORF">A2751_03435</name>
</gene>
<dbReference type="InterPro" id="IPR003689">
    <property type="entry name" value="ZIP"/>
</dbReference>
<evidence type="ECO:0000256" key="2">
    <source>
        <dbReference type="ARBA" id="ARBA00022692"/>
    </source>
</evidence>
<feature type="transmembrane region" description="Helical" evidence="5">
    <location>
        <begin position="172"/>
        <end position="197"/>
    </location>
</feature>
<evidence type="ECO:0000313" key="7">
    <source>
        <dbReference type="Proteomes" id="UP000176864"/>
    </source>
</evidence>
<keyword evidence="2 5" id="KW-0812">Transmembrane</keyword>
<dbReference type="EMBL" id="MFEK01000014">
    <property type="protein sequence ID" value="OGE78185.1"/>
    <property type="molecule type" value="Genomic_DNA"/>
</dbReference>
<evidence type="ECO:0000313" key="6">
    <source>
        <dbReference type="EMBL" id="OGE78185.1"/>
    </source>
</evidence>
<protein>
    <recommendedName>
        <fullName evidence="8">ZIP zinc transporter</fullName>
    </recommendedName>
</protein>
<dbReference type="PANTHER" id="PTHR16950">
    <property type="entry name" value="ZINC TRANSPORTER SLC39A7 HISTIDINE-RICH MEMBRANE PROTEIN KE4"/>
    <property type="match status" value="1"/>
</dbReference>
<feature type="transmembrane region" description="Helical" evidence="5">
    <location>
        <begin position="233"/>
        <end position="254"/>
    </location>
</feature>
<dbReference type="PANTHER" id="PTHR16950:SF16">
    <property type="entry name" value="ZINC TRANSPORTER ZIP13"/>
    <property type="match status" value="1"/>
</dbReference>
<name>A0A1F5NKL3_9BACT</name>
<sequence>MTLLLWILAGCIVSGVLSLIGGAVLLVKADLIRKFSTHLVSFAVGALLSTAFLDLLPEAIEHGREAGVGIDALLVAVMIGIVGFFILESLILKFHPHHHEDEDEFHHHATPKLLLIGDTMHNFIDGVVIAGAFLTNVPLGIVTAIAVAAHELPQEIGDFSVMLYHGWAKPKVLWANVISSLSNIAGALIAFFAASFLEPKLPHLLALTTGIFIYIAAADLIPEISMSHRRDKTSHVIILLLLGIFAVWILKFYLEGTVHG</sequence>
<dbReference type="Proteomes" id="UP000176864">
    <property type="component" value="Unassembled WGS sequence"/>
</dbReference>
<comment type="subcellular location">
    <subcellularLocation>
        <location evidence="1">Membrane</location>
        <topology evidence="1">Multi-pass membrane protein</topology>
    </subcellularLocation>
</comment>
<accession>A0A1F5NKL3</accession>
<feature type="transmembrane region" description="Helical" evidence="5">
    <location>
        <begin position="6"/>
        <end position="27"/>
    </location>
</feature>
<dbReference type="GO" id="GO:0016020">
    <property type="term" value="C:membrane"/>
    <property type="evidence" value="ECO:0007669"/>
    <property type="project" value="UniProtKB-SubCell"/>
</dbReference>
<feature type="transmembrane region" description="Helical" evidence="5">
    <location>
        <begin position="39"/>
        <end position="56"/>
    </location>
</feature>
<organism evidence="6 7">
    <name type="scientific">Candidatus Doudnabacteria bacterium RIFCSPHIGHO2_01_FULL_46_14</name>
    <dbReference type="NCBI Taxonomy" id="1817824"/>
    <lineage>
        <taxon>Bacteria</taxon>
        <taxon>Candidatus Doudnaibacteriota</taxon>
    </lineage>
</organism>
<evidence type="ECO:0000256" key="3">
    <source>
        <dbReference type="ARBA" id="ARBA00022989"/>
    </source>
</evidence>
<feature type="transmembrane region" description="Helical" evidence="5">
    <location>
        <begin position="68"/>
        <end position="87"/>
    </location>
</feature>
<dbReference type="AlphaFoldDB" id="A0A1F5NKL3"/>